<name>A0ABX1C5Q3_9ACTN</name>
<proteinExistence type="predicted"/>
<protein>
    <recommendedName>
        <fullName evidence="3">DUF3368 domain-containing protein</fullName>
    </recommendedName>
</protein>
<dbReference type="Proteomes" id="UP000727056">
    <property type="component" value="Unassembled WGS sequence"/>
</dbReference>
<keyword evidence="2" id="KW-1185">Reference proteome</keyword>
<evidence type="ECO:0000313" key="2">
    <source>
        <dbReference type="Proteomes" id="UP000727056"/>
    </source>
</evidence>
<organism evidence="1 2">
    <name type="scientific">Streptomyces bohaiensis</name>
    <dbReference type="NCBI Taxonomy" id="1431344"/>
    <lineage>
        <taxon>Bacteria</taxon>
        <taxon>Bacillati</taxon>
        <taxon>Actinomycetota</taxon>
        <taxon>Actinomycetes</taxon>
        <taxon>Kitasatosporales</taxon>
        <taxon>Streptomycetaceae</taxon>
        <taxon>Streptomyces</taxon>
    </lineage>
</organism>
<dbReference type="Pfam" id="PF11848">
    <property type="entry name" value="DUF3368"/>
    <property type="match status" value="1"/>
</dbReference>
<evidence type="ECO:0008006" key="3">
    <source>
        <dbReference type="Google" id="ProtNLM"/>
    </source>
</evidence>
<dbReference type="InterPro" id="IPR021799">
    <property type="entry name" value="PIN-like_prokaryotic"/>
</dbReference>
<sequence>MLHAIRAEKIDLLGLIAQHCGRTPRRNVTTQAVVSEISHYGLPLAGLDWLEVVHVDDLAEIEALVAWMARVAGAKSNHGEATVLAWAEVHRAVAVVDDADARRIGLREGLDVRGSLRVVADAVRVGDITAHAATALVDAMIATGARYPCPRGGFVTWARQHRLL</sequence>
<evidence type="ECO:0000313" key="1">
    <source>
        <dbReference type="EMBL" id="NJQ14535.1"/>
    </source>
</evidence>
<reference evidence="1 2" key="1">
    <citation type="submission" date="2020-03" db="EMBL/GenBank/DDBJ databases">
        <title>Draft genome of Streptomyces sp. ventii, isolated from the Axial Seamount in the Pacific Ocean, and resequencing of the two type strains Streptomyces lonarensis strain NCL 716 and Streptomyces bohaiensis strain 11A07.</title>
        <authorList>
            <person name="Loughran R.M."/>
            <person name="Pfannmuller K.M."/>
            <person name="Wasson B.J."/>
            <person name="Deadmond M.C."/>
            <person name="Paddock B.E."/>
            <person name="Koyack M.J."/>
            <person name="Gallegos D.A."/>
            <person name="Mitchell E.A."/>
            <person name="Ushijima B."/>
            <person name="Saw J.H."/>
            <person name="Mcphail K.L."/>
            <person name="Videau P."/>
        </authorList>
    </citation>
    <scope>NUCLEOTIDE SEQUENCE [LARGE SCALE GENOMIC DNA]</scope>
    <source>
        <strain evidence="1 2">11A07</strain>
    </source>
</reference>
<accession>A0ABX1C5Q3</accession>
<comment type="caution">
    <text evidence="1">The sequence shown here is derived from an EMBL/GenBank/DDBJ whole genome shotgun (WGS) entry which is preliminary data.</text>
</comment>
<gene>
    <name evidence="1" type="ORF">HCN52_06165</name>
</gene>
<dbReference type="RefSeq" id="WP_168087332.1">
    <property type="nucleotide sequence ID" value="NZ_BHZH01000051.1"/>
</dbReference>
<dbReference type="EMBL" id="JAAVJC010000028">
    <property type="protein sequence ID" value="NJQ14535.1"/>
    <property type="molecule type" value="Genomic_DNA"/>
</dbReference>